<proteinExistence type="predicted"/>
<name>A0A143SZB1_STRAW</name>
<evidence type="ECO:0000313" key="1">
    <source>
        <dbReference type="EMBL" id="BAU77531.1"/>
    </source>
</evidence>
<dbReference type="AlphaFoldDB" id="A0A143SZB1"/>
<gene>
    <name evidence="1" type="ORF">SAVERM_2p087</name>
</gene>
<accession>A0A143SZB1</accession>
<geneLocation type="plasmid" evidence="1">
    <name>SAP2</name>
</geneLocation>
<reference evidence="1" key="1">
    <citation type="submission" date="2016-03" db="EMBL/GenBank/DDBJ databases">
        <title>Complete sequence of the second linear plasmid SAP2 of Streptomyces avermitilis.</title>
        <authorList>
            <person name="Ikeda H."/>
        </authorList>
    </citation>
    <scope>NUCLEOTIDE SEQUENCE</scope>
    <source>
        <strain evidence="1">MA-4680</strain>
        <plasmid evidence="1">SAP2</plasmid>
    </source>
</reference>
<keyword evidence="1" id="KW-0614">Plasmid</keyword>
<organism evidence="1">
    <name type="scientific">Streptomyces avermitilis (strain ATCC 31267 / DSM 46492 / JCM 5070 / NBRC 14893 / NCIMB 12804 / NRRL 8165 / MA-4680)</name>
    <dbReference type="NCBI Taxonomy" id="227882"/>
    <lineage>
        <taxon>Bacteria</taxon>
        <taxon>Bacillati</taxon>
        <taxon>Actinomycetota</taxon>
        <taxon>Actinomycetes</taxon>
        <taxon>Kitasatosporales</taxon>
        <taxon>Streptomycetaceae</taxon>
        <taxon>Streptomyces</taxon>
    </lineage>
</organism>
<sequence>MGDVLPEAPSHYQHVGSRFRFRGASSTEGEAAIHATAAGFRVGAVLLRPVTFVGA</sequence>
<protein>
    <submittedName>
        <fullName evidence="1">Uncharacterized protein</fullName>
    </submittedName>
</protein>
<dbReference type="EMBL" id="AP017380">
    <property type="protein sequence ID" value="BAU77531.1"/>
    <property type="molecule type" value="Genomic_DNA"/>
</dbReference>